<dbReference type="AlphaFoldDB" id="A0A520RZ34"/>
<accession>A0A520RZ34</accession>
<sequence length="42" mass="4861">MSWYLILKHAHITFAVISFLGFSLRGYWMVMESALLQTKAAK</sequence>
<feature type="non-terminal residue" evidence="2">
    <location>
        <position position="42"/>
    </location>
</feature>
<keyword evidence="1" id="KW-1133">Transmembrane helix</keyword>
<dbReference type="EMBL" id="SHAH01000055">
    <property type="protein sequence ID" value="RZO75467.1"/>
    <property type="molecule type" value="Genomic_DNA"/>
</dbReference>
<feature type="transmembrane region" description="Helical" evidence="1">
    <location>
        <begin position="12"/>
        <end position="30"/>
    </location>
</feature>
<proteinExistence type="predicted"/>
<keyword evidence="1" id="KW-0812">Transmembrane</keyword>
<organism evidence="2 3">
    <name type="scientific">OM182 bacterium</name>
    <dbReference type="NCBI Taxonomy" id="2510334"/>
    <lineage>
        <taxon>Bacteria</taxon>
        <taxon>Pseudomonadati</taxon>
        <taxon>Pseudomonadota</taxon>
        <taxon>Gammaproteobacteria</taxon>
        <taxon>OMG group</taxon>
        <taxon>OM182 clade</taxon>
    </lineage>
</organism>
<keyword evidence="1" id="KW-0472">Membrane</keyword>
<reference evidence="2 3" key="1">
    <citation type="submission" date="2019-02" db="EMBL/GenBank/DDBJ databases">
        <title>Prokaryotic population dynamics and viral predation in marine succession experiment using metagenomics: the confinement effect.</title>
        <authorList>
            <person name="Haro-Moreno J.M."/>
            <person name="Rodriguez-Valera F."/>
            <person name="Lopez-Perez M."/>
        </authorList>
    </citation>
    <scope>NUCLEOTIDE SEQUENCE [LARGE SCALE GENOMIC DNA]</scope>
    <source>
        <strain evidence="2">MED-G158</strain>
    </source>
</reference>
<evidence type="ECO:0000256" key="1">
    <source>
        <dbReference type="SAM" id="Phobius"/>
    </source>
</evidence>
<gene>
    <name evidence="2" type="ORF">EVA69_04185</name>
</gene>
<dbReference type="Pfam" id="PF04247">
    <property type="entry name" value="SirB"/>
    <property type="match status" value="1"/>
</dbReference>
<protein>
    <submittedName>
        <fullName evidence="2">Regulator SirB</fullName>
    </submittedName>
</protein>
<name>A0A520RZ34_9GAMM</name>
<evidence type="ECO:0000313" key="2">
    <source>
        <dbReference type="EMBL" id="RZO75467.1"/>
    </source>
</evidence>
<evidence type="ECO:0000313" key="3">
    <source>
        <dbReference type="Proteomes" id="UP000320404"/>
    </source>
</evidence>
<dbReference type="Proteomes" id="UP000320404">
    <property type="component" value="Unassembled WGS sequence"/>
</dbReference>
<comment type="caution">
    <text evidence="2">The sequence shown here is derived from an EMBL/GenBank/DDBJ whole genome shotgun (WGS) entry which is preliminary data.</text>
</comment>
<dbReference type="InterPro" id="IPR007360">
    <property type="entry name" value="SirB"/>
</dbReference>